<dbReference type="Proteomes" id="UP000332933">
    <property type="component" value="Unassembled WGS sequence"/>
</dbReference>
<dbReference type="EMBL" id="CAADRA010000324">
    <property type="protein sequence ID" value="VFT79764.1"/>
    <property type="molecule type" value="Genomic_DNA"/>
</dbReference>
<accession>A0A485KD09</accession>
<protein>
    <submittedName>
        <fullName evidence="3">Aste57867_2568 protein</fullName>
    </submittedName>
</protein>
<reference evidence="2" key="2">
    <citation type="submission" date="2019-06" db="EMBL/GenBank/DDBJ databases">
        <title>Genomics analysis of Aphanomyces spp. identifies a new class of oomycete effector associated with host adaptation.</title>
        <authorList>
            <person name="Gaulin E."/>
        </authorList>
    </citation>
    <scope>NUCLEOTIDE SEQUENCE</scope>
    <source>
        <strain evidence="2">CBS 578.67</strain>
    </source>
</reference>
<sequence>MASNRLVWYCLVDGQGGAYRQTTTDFVNIPSPGFVAQLRKEVKKESGPALKEIAPSQLVVYANKVEFDKGPEKRVSLEVDSTIGTMGLSKREALYVVVSANVPDNGEWSAEELSTIHPQVQWKLWKSVVRIIVKDASVRINFSTALVVDRTSTHLYLLTNLHLFLGEEFTDALSSDFKKEIKRYSKLHPGKKANGKRKNESARDSGRSIRRTTRPTNAPVSYDITGIQIEIEQLISYEEGLKGVHEFSLVSDICWDCSATFDFAILKIPIPDDTQLKLVRCEMAFGVHATMHVHVYGFPGNLKDGKFDHQYAIIPAEITGTNRNQMTLSALSAPGLSGSAIVCTKRGIPVGYLGGGFDGSSKNEQYQSYGFTLHGIPQDLPSTLPCQDEEECKE</sequence>
<dbReference type="EMBL" id="VJMH01000324">
    <property type="protein sequence ID" value="KAF0716963.1"/>
    <property type="molecule type" value="Genomic_DNA"/>
</dbReference>
<reference evidence="3 4" key="1">
    <citation type="submission" date="2019-03" db="EMBL/GenBank/DDBJ databases">
        <authorList>
            <person name="Gaulin E."/>
            <person name="Dumas B."/>
        </authorList>
    </citation>
    <scope>NUCLEOTIDE SEQUENCE [LARGE SCALE GENOMIC DNA]</scope>
    <source>
        <strain evidence="3">CBS 568.67</strain>
    </source>
</reference>
<proteinExistence type="predicted"/>
<dbReference type="SUPFAM" id="SSF50494">
    <property type="entry name" value="Trypsin-like serine proteases"/>
    <property type="match status" value="1"/>
</dbReference>
<evidence type="ECO:0000256" key="1">
    <source>
        <dbReference type="SAM" id="MobiDB-lite"/>
    </source>
</evidence>
<feature type="compositionally biased region" description="Basic and acidic residues" evidence="1">
    <location>
        <begin position="197"/>
        <end position="207"/>
    </location>
</feature>
<evidence type="ECO:0000313" key="3">
    <source>
        <dbReference type="EMBL" id="VFT79764.1"/>
    </source>
</evidence>
<organism evidence="3 4">
    <name type="scientific">Aphanomyces stellatus</name>
    <dbReference type="NCBI Taxonomy" id="120398"/>
    <lineage>
        <taxon>Eukaryota</taxon>
        <taxon>Sar</taxon>
        <taxon>Stramenopiles</taxon>
        <taxon>Oomycota</taxon>
        <taxon>Saprolegniomycetes</taxon>
        <taxon>Saprolegniales</taxon>
        <taxon>Verrucalvaceae</taxon>
        <taxon>Aphanomyces</taxon>
    </lineage>
</organism>
<evidence type="ECO:0000313" key="2">
    <source>
        <dbReference type="EMBL" id="KAF0716963.1"/>
    </source>
</evidence>
<name>A0A485KD09_9STRA</name>
<dbReference type="OrthoDB" id="78644at2759"/>
<dbReference type="InterPro" id="IPR009003">
    <property type="entry name" value="Peptidase_S1_PA"/>
</dbReference>
<feature type="region of interest" description="Disordered" evidence="1">
    <location>
        <begin position="188"/>
        <end position="217"/>
    </location>
</feature>
<evidence type="ECO:0000313" key="4">
    <source>
        <dbReference type="Proteomes" id="UP000332933"/>
    </source>
</evidence>
<gene>
    <name evidence="3" type="primary">Aste57867_2568</name>
    <name evidence="2" type="ORF">As57867_002561</name>
    <name evidence="3" type="ORF">ASTE57867_2568</name>
</gene>
<dbReference type="AlphaFoldDB" id="A0A485KD09"/>
<keyword evidence="4" id="KW-1185">Reference proteome</keyword>